<evidence type="ECO:0000313" key="2">
    <source>
        <dbReference type="EMBL" id="KAK8895529.1"/>
    </source>
</evidence>
<name>A0ABR2KWQ1_9EUKA</name>
<dbReference type="EMBL" id="JAPFFF010000003">
    <property type="protein sequence ID" value="KAK8895529.1"/>
    <property type="molecule type" value="Genomic_DNA"/>
</dbReference>
<comment type="caution">
    <text evidence="2">The sequence shown here is derived from an EMBL/GenBank/DDBJ whole genome shotgun (WGS) entry which is preliminary data.</text>
</comment>
<gene>
    <name evidence="2" type="ORF">M9Y10_023996</name>
</gene>
<accession>A0ABR2KWQ1</accession>
<sequence length="309" mass="35871">MNNETFDVRDGPFFIDYVTEIPLADQIVNGYHLDIAITSTHYSIVYLCSKLDDHNKKVIKFIKRREDNLEMIENELYVMKMAKHDNILKLEDCFPYKEYVCLITPYAKFNSLQDLIVLYYSGGIPEEIAASIMKQIIDGVAYLHASNIWHRDIKPANIFIMNKDWENIKVVIGDFGLAKQYSENETESVPIATEEYAAPEILKNKNYNYSVDIWSLGITLFVMLTGLLPYEKSKCKEAIKKGELNYSLLEDRLEALDLIKQMCMLDPGKRISLDNALKHAWFESYQKKADIERTTYDFILPKEEIEKGN</sequence>
<reference evidence="2 3" key="1">
    <citation type="submission" date="2024-04" db="EMBL/GenBank/DDBJ databases">
        <title>Tritrichomonas musculus Genome.</title>
        <authorList>
            <person name="Alves-Ferreira E."/>
            <person name="Grigg M."/>
            <person name="Lorenzi H."/>
            <person name="Galac M."/>
        </authorList>
    </citation>
    <scope>NUCLEOTIDE SEQUENCE [LARGE SCALE GENOMIC DNA]</scope>
    <source>
        <strain evidence="2 3">EAF2021</strain>
    </source>
</reference>
<dbReference type="Gene3D" id="1.10.510.10">
    <property type="entry name" value="Transferase(Phosphotransferase) domain 1"/>
    <property type="match status" value="1"/>
</dbReference>
<dbReference type="SUPFAM" id="SSF56112">
    <property type="entry name" value="Protein kinase-like (PK-like)"/>
    <property type="match status" value="1"/>
</dbReference>
<dbReference type="Proteomes" id="UP001470230">
    <property type="component" value="Unassembled WGS sequence"/>
</dbReference>
<dbReference type="InterPro" id="IPR000719">
    <property type="entry name" value="Prot_kinase_dom"/>
</dbReference>
<dbReference type="InterPro" id="IPR011009">
    <property type="entry name" value="Kinase-like_dom_sf"/>
</dbReference>
<dbReference type="Pfam" id="PF00069">
    <property type="entry name" value="Pkinase"/>
    <property type="match status" value="1"/>
</dbReference>
<organism evidence="2 3">
    <name type="scientific">Tritrichomonas musculus</name>
    <dbReference type="NCBI Taxonomy" id="1915356"/>
    <lineage>
        <taxon>Eukaryota</taxon>
        <taxon>Metamonada</taxon>
        <taxon>Parabasalia</taxon>
        <taxon>Tritrichomonadida</taxon>
        <taxon>Tritrichomonadidae</taxon>
        <taxon>Tritrichomonas</taxon>
    </lineage>
</organism>
<keyword evidence="3" id="KW-1185">Reference proteome</keyword>
<protein>
    <recommendedName>
        <fullName evidence="1">Protein kinase domain-containing protein</fullName>
    </recommendedName>
</protein>
<feature type="domain" description="Protein kinase" evidence="1">
    <location>
        <begin position="31"/>
        <end position="282"/>
    </location>
</feature>
<proteinExistence type="predicted"/>
<dbReference type="PROSITE" id="PS00108">
    <property type="entry name" value="PROTEIN_KINASE_ST"/>
    <property type="match status" value="1"/>
</dbReference>
<dbReference type="SMART" id="SM00220">
    <property type="entry name" value="S_TKc"/>
    <property type="match status" value="1"/>
</dbReference>
<dbReference type="PANTHER" id="PTHR24347">
    <property type="entry name" value="SERINE/THREONINE-PROTEIN KINASE"/>
    <property type="match status" value="1"/>
</dbReference>
<dbReference type="InterPro" id="IPR008271">
    <property type="entry name" value="Ser/Thr_kinase_AS"/>
</dbReference>
<evidence type="ECO:0000313" key="3">
    <source>
        <dbReference type="Proteomes" id="UP001470230"/>
    </source>
</evidence>
<dbReference type="PROSITE" id="PS50011">
    <property type="entry name" value="PROTEIN_KINASE_DOM"/>
    <property type="match status" value="1"/>
</dbReference>
<evidence type="ECO:0000259" key="1">
    <source>
        <dbReference type="PROSITE" id="PS50011"/>
    </source>
</evidence>